<evidence type="ECO:0000313" key="3">
    <source>
        <dbReference type="EMBL" id="KYH24484.1"/>
    </source>
</evidence>
<dbReference type="Pfam" id="PF01408">
    <property type="entry name" value="GFO_IDH_MocA"/>
    <property type="match status" value="1"/>
</dbReference>
<keyword evidence="3" id="KW-0560">Oxidoreductase</keyword>
<sequence>MERIAILGRGFMATVHALRYAEMDGVEVVAVASPSHPTEFADKYADAAVVYDDALELYDTESLDAVDVCTPTHTHRELVLPAVERGLDVLCEKPLGRTMADARAIADAAADSDATVVPGHTIRFFPQYAKARERVRVGDIGSPGNIRTLRQSPFEERSDWFADDVKSGGVLLDLAIHDFDFLRWTIGEIERVFARRRRWDAHEYALATVRFENGAVGHVDARWPRRPDLPFATRFEIAGDEGLLEFDSEDVNPIDIVSTTATGEPDRDPIDEPLVKDPYLRELEAFVDCVRTGSEPPITLEDGIETLRVALAALESAERGEPVAVAEVTA</sequence>
<feature type="domain" description="Gfo/Idh/MocA-like oxidoreductase C-terminal" evidence="2">
    <location>
        <begin position="132"/>
        <end position="325"/>
    </location>
</feature>
<dbReference type="InterPro" id="IPR051450">
    <property type="entry name" value="Gfo/Idh/MocA_Oxidoreductases"/>
</dbReference>
<dbReference type="InterPro" id="IPR004104">
    <property type="entry name" value="Gfo/Idh/MocA-like_OxRdtase_C"/>
</dbReference>
<reference evidence="3 4" key="1">
    <citation type="submission" date="2016-02" db="EMBL/GenBank/DDBJ databases">
        <title>Genome sequence of Halalkalicoccus paucihalophilus DSM 24557.</title>
        <authorList>
            <person name="Poehlein A."/>
            <person name="Daniel R."/>
        </authorList>
    </citation>
    <scope>NUCLEOTIDE SEQUENCE [LARGE SCALE GENOMIC DNA]</scope>
    <source>
        <strain evidence="3 4">DSM 24557</strain>
    </source>
</reference>
<comment type="caution">
    <text evidence="3">The sequence shown here is derived from an EMBL/GenBank/DDBJ whole genome shotgun (WGS) entry which is preliminary data.</text>
</comment>
<feature type="domain" description="Gfo/Idh/MocA-like oxidoreductase N-terminal" evidence="1">
    <location>
        <begin position="3"/>
        <end position="120"/>
    </location>
</feature>
<evidence type="ECO:0000313" key="4">
    <source>
        <dbReference type="Proteomes" id="UP000075321"/>
    </source>
</evidence>
<dbReference type="GO" id="GO:0000166">
    <property type="term" value="F:nucleotide binding"/>
    <property type="evidence" value="ECO:0007669"/>
    <property type="project" value="InterPro"/>
</dbReference>
<gene>
    <name evidence="3" type="ORF">HAPAU_34670</name>
</gene>
<evidence type="ECO:0000259" key="2">
    <source>
        <dbReference type="Pfam" id="PF02894"/>
    </source>
</evidence>
<dbReference type="Gene3D" id="3.30.360.10">
    <property type="entry name" value="Dihydrodipicolinate Reductase, domain 2"/>
    <property type="match status" value="1"/>
</dbReference>
<dbReference type="Pfam" id="PF02894">
    <property type="entry name" value="GFO_IDH_MocA_C"/>
    <property type="match status" value="1"/>
</dbReference>
<dbReference type="InterPro" id="IPR000683">
    <property type="entry name" value="Gfo/Idh/MocA-like_OxRdtase_N"/>
</dbReference>
<name>A0A151AA64_9EURY</name>
<dbReference type="EC" id="1.1.1.179" evidence="3"/>
<dbReference type="AlphaFoldDB" id="A0A151AA64"/>
<dbReference type="GO" id="GO:0047837">
    <property type="term" value="F:D-xylose 1-dehydrogenase (NADP+) activity"/>
    <property type="evidence" value="ECO:0007669"/>
    <property type="project" value="UniProtKB-EC"/>
</dbReference>
<dbReference type="InterPro" id="IPR036291">
    <property type="entry name" value="NAD(P)-bd_dom_sf"/>
</dbReference>
<dbReference type="Gene3D" id="3.40.50.720">
    <property type="entry name" value="NAD(P)-binding Rossmann-like Domain"/>
    <property type="match status" value="1"/>
</dbReference>
<dbReference type="SUPFAM" id="SSF55347">
    <property type="entry name" value="Glyceraldehyde-3-phosphate dehydrogenase-like, C-terminal domain"/>
    <property type="match status" value="1"/>
</dbReference>
<organism evidence="3 4">
    <name type="scientific">Halalkalicoccus paucihalophilus</name>
    <dbReference type="NCBI Taxonomy" id="1008153"/>
    <lineage>
        <taxon>Archaea</taxon>
        <taxon>Methanobacteriati</taxon>
        <taxon>Methanobacteriota</taxon>
        <taxon>Stenosarchaea group</taxon>
        <taxon>Halobacteria</taxon>
        <taxon>Halobacteriales</taxon>
        <taxon>Halococcaceae</taxon>
        <taxon>Halalkalicoccus</taxon>
    </lineage>
</organism>
<protein>
    <submittedName>
        <fullName evidence="3">D-xylose 1-dehydrogenase (NADP(+)) 2</fullName>
        <ecNumber evidence="3">1.1.1.179</ecNumber>
    </submittedName>
</protein>
<dbReference type="PANTHER" id="PTHR43377:SF1">
    <property type="entry name" value="BILIVERDIN REDUCTASE A"/>
    <property type="match status" value="1"/>
</dbReference>
<dbReference type="PATRIC" id="fig|1008153.3.peg.3653"/>
<dbReference type="EMBL" id="LTAZ01000013">
    <property type="protein sequence ID" value="KYH24484.1"/>
    <property type="molecule type" value="Genomic_DNA"/>
</dbReference>
<dbReference type="Proteomes" id="UP000075321">
    <property type="component" value="Unassembled WGS sequence"/>
</dbReference>
<dbReference type="PANTHER" id="PTHR43377">
    <property type="entry name" value="BILIVERDIN REDUCTASE A"/>
    <property type="match status" value="1"/>
</dbReference>
<proteinExistence type="predicted"/>
<evidence type="ECO:0000259" key="1">
    <source>
        <dbReference type="Pfam" id="PF01408"/>
    </source>
</evidence>
<dbReference type="OrthoDB" id="25239at2157"/>
<dbReference type="SUPFAM" id="SSF51735">
    <property type="entry name" value="NAD(P)-binding Rossmann-fold domains"/>
    <property type="match status" value="1"/>
</dbReference>
<dbReference type="RefSeq" id="WP_084383837.1">
    <property type="nucleotide sequence ID" value="NZ_LTAZ01000013.1"/>
</dbReference>
<accession>A0A151AA64</accession>
<keyword evidence="4" id="KW-1185">Reference proteome</keyword>